<dbReference type="Proteomes" id="UP000831607">
    <property type="component" value="Chromosome"/>
</dbReference>
<organism evidence="7 8">
    <name type="scientific">Orrella daihaiensis</name>
    <dbReference type="NCBI Taxonomy" id="2782176"/>
    <lineage>
        <taxon>Bacteria</taxon>
        <taxon>Pseudomonadati</taxon>
        <taxon>Pseudomonadota</taxon>
        <taxon>Betaproteobacteria</taxon>
        <taxon>Burkholderiales</taxon>
        <taxon>Alcaligenaceae</taxon>
        <taxon>Orrella</taxon>
    </lineage>
</organism>
<proteinExistence type="inferred from homology"/>
<evidence type="ECO:0000313" key="8">
    <source>
        <dbReference type="Proteomes" id="UP000831607"/>
    </source>
</evidence>
<evidence type="ECO:0000313" key="7">
    <source>
        <dbReference type="EMBL" id="UOD50194.1"/>
    </source>
</evidence>
<dbReference type="NCBIfam" id="TIGR00250">
    <property type="entry name" value="RNAse_H_YqgF"/>
    <property type="match status" value="1"/>
</dbReference>
<evidence type="ECO:0000259" key="6">
    <source>
        <dbReference type="SMART" id="SM00732"/>
    </source>
</evidence>
<evidence type="ECO:0000256" key="1">
    <source>
        <dbReference type="ARBA" id="ARBA00022490"/>
    </source>
</evidence>
<dbReference type="SMART" id="SM00732">
    <property type="entry name" value="YqgFc"/>
    <property type="match status" value="1"/>
</dbReference>
<protein>
    <recommendedName>
        <fullName evidence="5">Putative pre-16S rRNA nuclease</fullName>
        <ecNumber evidence="5">3.1.-.-</ecNumber>
    </recommendedName>
</protein>
<reference evidence="7 8" key="1">
    <citation type="submission" date="2020-11" db="EMBL/GenBank/DDBJ databases">
        <title>Algicoccus daihaiensis sp.nov., isolated from Daihai Lake in Inner Mongolia.</title>
        <authorList>
            <person name="Kai J."/>
        </authorList>
    </citation>
    <scope>NUCLEOTIDE SEQUENCE [LARGE SCALE GENOMIC DNA]</scope>
    <source>
        <strain evidence="8">f23</strain>
    </source>
</reference>
<accession>A0ABY4AQ62</accession>
<dbReference type="InterPro" id="IPR006641">
    <property type="entry name" value="YqgF/RNaseH-like_dom"/>
</dbReference>
<comment type="subcellular location">
    <subcellularLocation>
        <location evidence="5">Cytoplasm</location>
    </subcellularLocation>
</comment>
<keyword evidence="4 5" id="KW-0378">Hydrolase</keyword>
<keyword evidence="8" id="KW-1185">Reference proteome</keyword>
<evidence type="ECO:0000256" key="4">
    <source>
        <dbReference type="ARBA" id="ARBA00022801"/>
    </source>
</evidence>
<evidence type="ECO:0000256" key="5">
    <source>
        <dbReference type="HAMAP-Rule" id="MF_00651"/>
    </source>
</evidence>
<dbReference type="EC" id="3.1.-.-" evidence="5"/>
<dbReference type="Gene3D" id="3.30.420.140">
    <property type="entry name" value="YqgF/RNase H-like domain"/>
    <property type="match status" value="1"/>
</dbReference>
<dbReference type="RefSeq" id="WP_243478592.1">
    <property type="nucleotide sequence ID" value="NZ_CP063982.1"/>
</dbReference>
<dbReference type="HAMAP" id="MF_00651">
    <property type="entry name" value="Nuclease_YqgF"/>
    <property type="match status" value="1"/>
</dbReference>
<gene>
    <name evidence="7" type="primary">ruvX</name>
    <name evidence="7" type="ORF">DHf2319_12255</name>
</gene>
<dbReference type="SUPFAM" id="SSF53098">
    <property type="entry name" value="Ribonuclease H-like"/>
    <property type="match status" value="1"/>
</dbReference>
<keyword evidence="1 5" id="KW-0963">Cytoplasm</keyword>
<dbReference type="PANTHER" id="PTHR33317:SF4">
    <property type="entry name" value="POLYNUCLEOTIDYL TRANSFERASE, RIBONUCLEASE H-LIKE SUPERFAMILY PROTEIN"/>
    <property type="match status" value="1"/>
</dbReference>
<dbReference type="InterPro" id="IPR012337">
    <property type="entry name" value="RNaseH-like_sf"/>
</dbReference>
<evidence type="ECO:0000256" key="2">
    <source>
        <dbReference type="ARBA" id="ARBA00022517"/>
    </source>
</evidence>
<keyword evidence="2 5" id="KW-0690">Ribosome biogenesis</keyword>
<keyword evidence="3 5" id="KW-0540">Nuclease</keyword>
<feature type="domain" description="YqgF/RNase H-like" evidence="6">
    <location>
        <begin position="5"/>
        <end position="105"/>
    </location>
</feature>
<evidence type="ECO:0000256" key="3">
    <source>
        <dbReference type="ARBA" id="ARBA00022722"/>
    </source>
</evidence>
<sequence length="134" mass="14690">MPDERTILAFDYGTKRLGVALGNVLIGSARPLEIIDSAEKVKRFARIEELIVQWQPDMLVVGLPLTESGGEQIATRQARRFANQLEGRYGLPVTLVDERGSSLAAQEIVGNAPDDAAAAAIILQRYFDALPRQE</sequence>
<dbReference type="InterPro" id="IPR005227">
    <property type="entry name" value="YqgF"/>
</dbReference>
<dbReference type="PANTHER" id="PTHR33317">
    <property type="entry name" value="POLYNUCLEOTIDYL TRANSFERASE, RIBONUCLEASE H-LIKE SUPERFAMILY PROTEIN"/>
    <property type="match status" value="1"/>
</dbReference>
<dbReference type="Pfam" id="PF03652">
    <property type="entry name" value="RuvX"/>
    <property type="match status" value="1"/>
</dbReference>
<dbReference type="EMBL" id="CP063982">
    <property type="protein sequence ID" value="UOD50194.1"/>
    <property type="molecule type" value="Genomic_DNA"/>
</dbReference>
<comment type="function">
    <text evidence="5">Could be a nuclease involved in processing of the 5'-end of pre-16S rRNA.</text>
</comment>
<comment type="similarity">
    <text evidence="5">Belongs to the YqgF HJR family.</text>
</comment>
<dbReference type="InterPro" id="IPR037027">
    <property type="entry name" value="YqgF/RNaseH-like_dom_sf"/>
</dbReference>
<dbReference type="CDD" id="cd16964">
    <property type="entry name" value="YqgF"/>
    <property type="match status" value="1"/>
</dbReference>
<name>A0ABY4AQ62_9BURK</name>